<feature type="compositionally biased region" description="Polar residues" evidence="1">
    <location>
        <begin position="69"/>
        <end position="93"/>
    </location>
</feature>
<keyword evidence="3" id="KW-1185">Reference proteome</keyword>
<reference evidence="2 3" key="1">
    <citation type="journal article" date="2016" name="Mol. Biol. Evol.">
        <title>Comparative Genomics of Early-Diverging Mushroom-Forming Fungi Provides Insights into the Origins of Lignocellulose Decay Capabilities.</title>
        <authorList>
            <person name="Nagy L.G."/>
            <person name="Riley R."/>
            <person name="Tritt A."/>
            <person name="Adam C."/>
            <person name="Daum C."/>
            <person name="Floudas D."/>
            <person name="Sun H."/>
            <person name="Yadav J.S."/>
            <person name="Pangilinan J."/>
            <person name="Larsson K.H."/>
            <person name="Matsuura K."/>
            <person name="Barry K."/>
            <person name="Labutti K."/>
            <person name="Kuo R."/>
            <person name="Ohm R.A."/>
            <person name="Bhattacharya S.S."/>
            <person name="Shirouzu T."/>
            <person name="Yoshinaga Y."/>
            <person name="Martin F.M."/>
            <person name="Grigoriev I.V."/>
            <person name="Hibbett D.S."/>
        </authorList>
    </citation>
    <scope>NUCLEOTIDE SEQUENCE [LARGE SCALE GENOMIC DNA]</scope>
    <source>
        <strain evidence="2 3">93-53</strain>
    </source>
</reference>
<feature type="compositionally biased region" description="Basic and acidic residues" evidence="1">
    <location>
        <begin position="147"/>
        <end position="156"/>
    </location>
</feature>
<gene>
    <name evidence="2" type="ORF">LAESUDRAFT_757979</name>
</gene>
<dbReference type="InParanoid" id="A0A165EV93"/>
<dbReference type="OrthoDB" id="10636066at2759"/>
<accession>A0A165EV93</accession>
<organism evidence="2 3">
    <name type="scientific">Laetiporus sulphureus 93-53</name>
    <dbReference type="NCBI Taxonomy" id="1314785"/>
    <lineage>
        <taxon>Eukaryota</taxon>
        <taxon>Fungi</taxon>
        <taxon>Dikarya</taxon>
        <taxon>Basidiomycota</taxon>
        <taxon>Agaricomycotina</taxon>
        <taxon>Agaricomycetes</taxon>
        <taxon>Polyporales</taxon>
        <taxon>Laetiporus</taxon>
    </lineage>
</organism>
<evidence type="ECO:0000313" key="2">
    <source>
        <dbReference type="EMBL" id="KZT07833.1"/>
    </source>
</evidence>
<dbReference type="STRING" id="1314785.A0A165EV93"/>
<feature type="region of interest" description="Disordered" evidence="1">
    <location>
        <begin position="15"/>
        <end position="156"/>
    </location>
</feature>
<dbReference type="AlphaFoldDB" id="A0A165EV93"/>
<dbReference type="GeneID" id="63829420"/>
<protein>
    <submittedName>
        <fullName evidence="2">Uncharacterized protein</fullName>
    </submittedName>
</protein>
<dbReference type="EMBL" id="KV427617">
    <property type="protein sequence ID" value="KZT07833.1"/>
    <property type="molecule type" value="Genomic_DNA"/>
</dbReference>
<dbReference type="RefSeq" id="XP_040765573.1">
    <property type="nucleotide sequence ID" value="XM_040912392.1"/>
</dbReference>
<name>A0A165EV93_9APHY</name>
<feature type="compositionally biased region" description="Acidic residues" evidence="1">
    <location>
        <begin position="109"/>
        <end position="146"/>
    </location>
</feature>
<dbReference type="Proteomes" id="UP000076871">
    <property type="component" value="Unassembled WGS sequence"/>
</dbReference>
<proteinExistence type="predicted"/>
<sequence>MSENIRHDEEWLPFGTLGSITGKESMEGHLPDWLEEGTEPSLRDSEDDVPPMPAVTQISLQGVGPGSITARTSPIILTSTDGTPPSGSFSSQDGPKGTYMDLDQFYADINEEKENEEEEEEESESEEIEEEKSEDDEESDSEDNVDENNREDNDDG</sequence>
<evidence type="ECO:0000256" key="1">
    <source>
        <dbReference type="SAM" id="MobiDB-lite"/>
    </source>
</evidence>
<evidence type="ECO:0000313" key="3">
    <source>
        <dbReference type="Proteomes" id="UP000076871"/>
    </source>
</evidence>